<dbReference type="OrthoDB" id="2436196at2"/>
<reference evidence="10 11" key="1">
    <citation type="submission" date="2019-03" db="EMBL/GenBank/DDBJ databases">
        <title>Genomic Encyclopedia of Type Strains, Phase IV (KMG-IV): sequencing the most valuable type-strain genomes for metagenomic binning, comparative biology and taxonomic classification.</title>
        <authorList>
            <person name="Goeker M."/>
        </authorList>
    </citation>
    <scope>NUCLEOTIDE SEQUENCE [LARGE SCALE GENOMIC DNA]</scope>
    <source>
        <strain evidence="10 11">DSM 18555</strain>
    </source>
</reference>
<evidence type="ECO:0000256" key="3">
    <source>
        <dbReference type="ARBA" id="ARBA00012355"/>
    </source>
</evidence>
<evidence type="ECO:0000313" key="11">
    <source>
        <dbReference type="Proteomes" id="UP000294737"/>
    </source>
</evidence>
<dbReference type="UniPathway" id="UPA00067">
    <property type="reaction ID" value="UER00122"/>
</dbReference>
<dbReference type="SUPFAM" id="SSF55729">
    <property type="entry name" value="Acyl-CoA N-acyltransferases (Nat)"/>
    <property type="match status" value="1"/>
</dbReference>
<comment type="caution">
    <text evidence="10">The sequence shown here is derived from an EMBL/GenBank/DDBJ whole genome shotgun (WGS) entry which is preliminary data.</text>
</comment>
<keyword evidence="5 8" id="KW-0808">Transferase</keyword>
<dbReference type="GO" id="GO:0019491">
    <property type="term" value="P:ectoine biosynthetic process"/>
    <property type="evidence" value="ECO:0007669"/>
    <property type="project" value="UniProtKB-UniPathway"/>
</dbReference>
<evidence type="ECO:0000256" key="1">
    <source>
        <dbReference type="ARBA" id="ARBA00004978"/>
    </source>
</evidence>
<keyword evidence="11" id="KW-1185">Reference proteome</keyword>
<evidence type="ECO:0000259" key="9">
    <source>
        <dbReference type="PROSITE" id="PS51186"/>
    </source>
</evidence>
<comment type="function">
    <text evidence="8">Catalyzes the acetylation of L-2,4-diaminobutyrate (DABA) to gamma-N-acetyl-alpha,gamma-diaminobutyric acid (ADABA) with acetyl coenzyme A.</text>
</comment>
<evidence type="ECO:0000256" key="8">
    <source>
        <dbReference type="RuleBase" id="RU365045"/>
    </source>
</evidence>
<dbReference type="InterPro" id="IPR000182">
    <property type="entry name" value="GNAT_dom"/>
</dbReference>
<proteinExistence type="inferred from homology"/>
<gene>
    <name evidence="8" type="primary">ectA</name>
    <name evidence="10" type="ORF">EV677_0298</name>
</gene>
<dbReference type="Pfam" id="PF00583">
    <property type="entry name" value="Acetyltransf_1"/>
    <property type="match status" value="1"/>
</dbReference>
<evidence type="ECO:0000256" key="5">
    <source>
        <dbReference type="ARBA" id="ARBA00022679"/>
    </source>
</evidence>
<protein>
    <recommendedName>
        <fullName evidence="4 8">L-2,4-diaminobutyric acid acetyltransferase</fullName>
        <shortName evidence="8">DABA acetyltransferase</shortName>
        <ecNumber evidence="3 8">2.3.1.178</ecNumber>
    </recommendedName>
</protein>
<dbReference type="NCBIfam" id="TIGR02406">
    <property type="entry name" value="ectoine_EctA"/>
    <property type="match status" value="1"/>
</dbReference>
<sequence length="179" mass="19866">MNARAPAAVAADHIVLRMPSNSPDRRDGADLHDLIARCPPLDLNSRYAYLLLCEHHANTCVVAEFNGELAGAITAYIQPSQPDTLFIWQVAVAPNMQGQRLASRMLDSLTERCAHTHGFKQIETTISPSNIGSQKLFASYARRHHVAIKSRPHFTAVDFGGGRHEEEWLYQIGPRLTVV</sequence>
<dbReference type="InterPro" id="IPR012772">
    <property type="entry name" value="Ectoine_EctA"/>
</dbReference>
<comment type="pathway">
    <text evidence="1 8">Amine and polyamine biosynthesis; ectoine biosynthesis; L-ectoine from L-aspartate 4-semialdehyde: step 2/3.</text>
</comment>
<dbReference type="EMBL" id="SNWF01000004">
    <property type="protein sequence ID" value="TDN93768.1"/>
    <property type="molecule type" value="Genomic_DNA"/>
</dbReference>
<dbReference type="CDD" id="cd04301">
    <property type="entry name" value="NAT_SF"/>
    <property type="match status" value="1"/>
</dbReference>
<dbReference type="Proteomes" id="UP000294737">
    <property type="component" value="Unassembled WGS sequence"/>
</dbReference>
<dbReference type="EC" id="2.3.1.178" evidence="3 8"/>
<organism evidence="10 11">
    <name type="scientific">Herminiimonas fonticola</name>
    <dbReference type="NCBI Taxonomy" id="303380"/>
    <lineage>
        <taxon>Bacteria</taxon>
        <taxon>Pseudomonadati</taxon>
        <taxon>Pseudomonadota</taxon>
        <taxon>Betaproteobacteria</taxon>
        <taxon>Burkholderiales</taxon>
        <taxon>Oxalobacteraceae</taxon>
        <taxon>Herminiimonas</taxon>
    </lineage>
</organism>
<evidence type="ECO:0000256" key="7">
    <source>
        <dbReference type="ARBA" id="ARBA00048924"/>
    </source>
</evidence>
<keyword evidence="6 8" id="KW-0012">Acyltransferase</keyword>
<dbReference type="PROSITE" id="PS51186">
    <property type="entry name" value="GNAT"/>
    <property type="match status" value="1"/>
</dbReference>
<evidence type="ECO:0000256" key="6">
    <source>
        <dbReference type="ARBA" id="ARBA00023315"/>
    </source>
</evidence>
<dbReference type="RefSeq" id="WP_112990471.1">
    <property type="nucleotide sequence ID" value="NZ_PTLZ01000001.1"/>
</dbReference>
<dbReference type="GO" id="GO:0033816">
    <property type="term" value="F:diaminobutyrate acetyltransferase activity"/>
    <property type="evidence" value="ECO:0007669"/>
    <property type="project" value="UniProtKB-EC"/>
</dbReference>
<evidence type="ECO:0000313" key="10">
    <source>
        <dbReference type="EMBL" id="TDN93768.1"/>
    </source>
</evidence>
<accession>A0A4V3BWC6</accession>
<feature type="domain" description="N-acetyltransferase" evidence="9">
    <location>
        <begin position="16"/>
        <end position="179"/>
    </location>
</feature>
<comment type="similarity">
    <text evidence="2 8">Belongs to the acetyltransferase family. EctA subfamily.</text>
</comment>
<name>A0A4V3BWC6_9BURK</name>
<comment type="catalytic activity">
    <reaction evidence="7 8">
        <text>L-2,4-diaminobutanoate + acetyl-CoA = (2S)-4-acetamido-2-aminobutanoate + CoA + H(+)</text>
        <dbReference type="Rhea" id="RHEA:16901"/>
        <dbReference type="ChEBI" id="CHEBI:15378"/>
        <dbReference type="ChEBI" id="CHEBI:57287"/>
        <dbReference type="ChEBI" id="CHEBI:57288"/>
        <dbReference type="ChEBI" id="CHEBI:58761"/>
        <dbReference type="ChEBI" id="CHEBI:58929"/>
        <dbReference type="EC" id="2.3.1.178"/>
    </reaction>
</comment>
<dbReference type="InterPro" id="IPR016181">
    <property type="entry name" value="Acyl_CoA_acyltransferase"/>
</dbReference>
<evidence type="ECO:0000256" key="2">
    <source>
        <dbReference type="ARBA" id="ARBA00010712"/>
    </source>
</evidence>
<dbReference type="AlphaFoldDB" id="A0A4V3BWC6"/>
<evidence type="ECO:0000256" key="4">
    <source>
        <dbReference type="ARBA" id="ARBA00017935"/>
    </source>
</evidence>
<dbReference type="Gene3D" id="3.40.630.30">
    <property type="match status" value="1"/>
</dbReference>